<evidence type="ECO:0000256" key="2">
    <source>
        <dbReference type="SAM" id="MobiDB-lite"/>
    </source>
</evidence>
<dbReference type="Proteomes" id="UP000219338">
    <property type="component" value="Unassembled WGS sequence"/>
</dbReference>
<comment type="similarity">
    <text evidence="1">Belongs to the UPF0612 family.</text>
</comment>
<feature type="region of interest" description="Disordered" evidence="2">
    <location>
        <begin position="129"/>
        <end position="155"/>
    </location>
</feature>
<accession>A0A284S508</accession>
<protein>
    <recommendedName>
        <fullName evidence="3">Mug135-like C-terminal domain-containing protein</fullName>
    </recommendedName>
</protein>
<organism evidence="4 5">
    <name type="scientific">Armillaria ostoyae</name>
    <name type="common">Armillaria root rot fungus</name>
    <dbReference type="NCBI Taxonomy" id="47428"/>
    <lineage>
        <taxon>Eukaryota</taxon>
        <taxon>Fungi</taxon>
        <taxon>Dikarya</taxon>
        <taxon>Basidiomycota</taxon>
        <taxon>Agaricomycotina</taxon>
        <taxon>Agaricomycetes</taxon>
        <taxon>Agaricomycetidae</taxon>
        <taxon>Agaricales</taxon>
        <taxon>Marasmiineae</taxon>
        <taxon>Physalacriaceae</taxon>
        <taxon>Armillaria</taxon>
    </lineage>
</organism>
<dbReference type="AlphaFoldDB" id="A0A284S508"/>
<evidence type="ECO:0000256" key="1">
    <source>
        <dbReference type="ARBA" id="ARBA00005788"/>
    </source>
</evidence>
<evidence type="ECO:0000313" key="5">
    <source>
        <dbReference type="Proteomes" id="UP000219338"/>
    </source>
</evidence>
<name>A0A284S508_ARMOS</name>
<keyword evidence="5" id="KW-1185">Reference proteome</keyword>
<dbReference type="EMBL" id="FUEG01000032">
    <property type="protein sequence ID" value="SJL16085.1"/>
    <property type="molecule type" value="Genomic_DNA"/>
</dbReference>
<gene>
    <name evidence="4" type="ORF">ARMOST_19601</name>
</gene>
<evidence type="ECO:0000259" key="3">
    <source>
        <dbReference type="Pfam" id="PF08593"/>
    </source>
</evidence>
<feature type="domain" description="Mug135-like C-terminal" evidence="3">
    <location>
        <begin position="51"/>
        <end position="120"/>
    </location>
</feature>
<dbReference type="Pfam" id="PF08593">
    <property type="entry name" value="Mug135_C"/>
    <property type="match status" value="1"/>
</dbReference>
<dbReference type="InterPro" id="IPR013902">
    <property type="entry name" value="Mug135-like_C"/>
</dbReference>
<proteinExistence type="inferred from homology"/>
<dbReference type="OrthoDB" id="3024167at2759"/>
<dbReference type="STRING" id="47428.A0A284S508"/>
<sequence length="155" mass="16944">MTQPPNDSGVVEAKPAWFAPVQEQIDRLEVKVNGLMTDFIELLIEDRKDRNSSSYTGITGPFREVPFRDGTKPWGAKVPGPGGPEVILPRLATAHDIANLTLLQSYAYFKGYYPDDELPNGVDAFPRSRAKSVASSQTRRLTGVGMPSPGADCNH</sequence>
<feature type="region of interest" description="Disordered" evidence="2">
    <location>
        <begin position="55"/>
        <end position="81"/>
    </location>
</feature>
<evidence type="ECO:0000313" key="4">
    <source>
        <dbReference type="EMBL" id="SJL16085.1"/>
    </source>
</evidence>
<reference evidence="5" key="1">
    <citation type="journal article" date="2017" name="Nat. Ecol. Evol.">
        <title>Genome expansion and lineage-specific genetic innovations in the forest pathogenic fungi Armillaria.</title>
        <authorList>
            <person name="Sipos G."/>
            <person name="Prasanna A.N."/>
            <person name="Walter M.C."/>
            <person name="O'Connor E."/>
            <person name="Balint B."/>
            <person name="Krizsan K."/>
            <person name="Kiss B."/>
            <person name="Hess J."/>
            <person name="Varga T."/>
            <person name="Slot J."/>
            <person name="Riley R."/>
            <person name="Boka B."/>
            <person name="Rigling D."/>
            <person name="Barry K."/>
            <person name="Lee J."/>
            <person name="Mihaltcheva S."/>
            <person name="LaButti K."/>
            <person name="Lipzen A."/>
            <person name="Waldron R."/>
            <person name="Moloney N.M."/>
            <person name="Sperisen C."/>
            <person name="Kredics L."/>
            <person name="Vagvoelgyi C."/>
            <person name="Patrignani A."/>
            <person name="Fitzpatrick D."/>
            <person name="Nagy I."/>
            <person name="Doyle S."/>
            <person name="Anderson J.B."/>
            <person name="Grigoriev I.V."/>
            <person name="Gueldener U."/>
            <person name="Muensterkoetter M."/>
            <person name="Nagy L.G."/>
        </authorList>
    </citation>
    <scope>NUCLEOTIDE SEQUENCE [LARGE SCALE GENOMIC DNA]</scope>
    <source>
        <strain evidence="5">C18/9</strain>
    </source>
</reference>